<evidence type="ECO:0000313" key="2">
    <source>
        <dbReference type="Proteomes" id="UP000054007"/>
    </source>
</evidence>
<proteinExistence type="predicted"/>
<sequence>MVVRTDEPTSIILVKTRDDRFIAKEMLRSELQTIVPSPQRTSATCPLRSQQMYDLIYTIDHTYKTSWSHQVKAVWALVQGIKTFSPEAYGEQEQLLANRCRLLALVLRDPVAIHSLHASEVDGQASGVVTFHATQCPVSLDTSVSSKRVSLDLSQTHWRKSTSNVRQLVNSIMRPMELLTKIAIKMSRATGKAPDAAFQSTWCLQDHGSKDDARGQTQG</sequence>
<organism evidence="1 2">
    <name type="scientific">Cylindrobasidium torrendii FP15055 ss-10</name>
    <dbReference type="NCBI Taxonomy" id="1314674"/>
    <lineage>
        <taxon>Eukaryota</taxon>
        <taxon>Fungi</taxon>
        <taxon>Dikarya</taxon>
        <taxon>Basidiomycota</taxon>
        <taxon>Agaricomycotina</taxon>
        <taxon>Agaricomycetes</taxon>
        <taxon>Agaricomycetidae</taxon>
        <taxon>Agaricales</taxon>
        <taxon>Marasmiineae</taxon>
        <taxon>Physalacriaceae</taxon>
        <taxon>Cylindrobasidium</taxon>
    </lineage>
</organism>
<dbReference type="OrthoDB" id="10658452at2759"/>
<protein>
    <submittedName>
        <fullName evidence="1">Uncharacterized protein</fullName>
    </submittedName>
</protein>
<dbReference type="AlphaFoldDB" id="A0A0D7ASI4"/>
<name>A0A0D7ASI4_9AGAR</name>
<gene>
    <name evidence="1" type="ORF">CYLTODRAFT_229632</name>
</gene>
<accession>A0A0D7ASI4</accession>
<dbReference type="Proteomes" id="UP000054007">
    <property type="component" value="Unassembled WGS sequence"/>
</dbReference>
<dbReference type="EMBL" id="KN880976">
    <property type="protein sequence ID" value="KIY61318.1"/>
    <property type="molecule type" value="Genomic_DNA"/>
</dbReference>
<keyword evidence="2" id="KW-1185">Reference proteome</keyword>
<reference evidence="1 2" key="1">
    <citation type="journal article" date="2015" name="Fungal Genet. Biol.">
        <title>Evolution of novel wood decay mechanisms in Agaricales revealed by the genome sequences of Fistulina hepatica and Cylindrobasidium torrendii.</title>
        <authorList>
            <person name="Floudas D."/>
            <person name="Held B.W."/>
            <person name="Riley R."/>
            <person name="Nagy L.G."/>
            <person name="Koehler G."/>
            <person name="Ransdell A.S."/>
            <person name="Younus H."/>
            <person name="Chow J."/>
            <person name="Chiniquy J."/>
            <person name="Lipzen A."/>
            <person name="Tritt A."/>
            <person name="Sun H."/>
            <person name="Haridas S."/>
            <person name="LaButti K."/>
            <person name="Ohm R.A."/>
            <person name="Kues U."/>
            <person name="Blanchette R.A."/>
            <person name="Grigoriev I.V."/>
            <person name="Minto R.E."/>
            <person name="Hibbett D.S."/>
        </authorList>
    </citation>
    <scope>NUCLEOTIDE SEQUENCE [LARGE SCALE GENOMIC DNA]</scope>
    <source>
        <strain evidence="1 2">FP15055 ss-10</strain>
    </source>
</reference>
<evidence type="ECO:0000313" key="1">
    <source>
        <dbReference type="EMBL" id="KIY61318.1"/>
    </source>
</evidence>